<evidence type="ECO:0000313" key="1">
    <source>
        <dbReference type="EMBL" id="WOD16957.1"/>
    </source>
</evidence>
<dbReference type="RefSeq" id="WP_317019544.1">
    <property type="nucleotide sequence ID" value="NZ_CP136512.1"/>
</dbReference>
<name>A0ABZ0EKZ9_9BURK</name>
<dbReference type="EMBL" id="CP136512">
    <property type="protein sequence ID" value="WOD16957.1"/>
    <property type="molecule type" value="Genomic_DNA"/>
</dbReference>
<gene>
    <name evidence="1" type="ORF">RW095_13925</name>
</gene>
<evidence type="ECO:0000313" key="2">
    <source>
        <dbReference type="Proteomes" id="UP001302652"/>
    </source>
</evidence>
<accession>A0ABZ0EKZ9</accession>
<reference evidence="1 2" key="1">
    <citation type="submission" date="2023-10" db="EMBL/GenBank/DDBJ databases">
        <title>Surface-active antibiotics is a multifunctional adaptation for post-fire microbes.</title>
        <authorList>
            <person name="Liu M.D."/>
            <person name="Du Y."/>
            <person name="Koupaei S.K."/>
            <person name="Kim N.R."/>
            <person name="Zhang W."/>
            <person name="Traxler M.F."/>
        </authorList>
    </citation>
    <scope>NUCLEOTIDE SEQUENCE [LARGE SCALE GENOMIC DNA]</scope>
    <source>
        <strain evidence="1 2">F3</strain>
    </source>
</reference>
<proteinExistence type="predicted"/>
<sequence length="67" mass="7543">MGAVEYMVLNPNTEGFARMQEAGLFDRTLEFVVLRHPSQFKPEVVAAAKKKLEPWLGPDNEYFADAA</sequence>
<organism evidence="1 2">
    <name type="scientific">Paraburkholderia kirstenboschensis</name>
    <dbReference type="NCBI Taxonomy" id="1245436"/>
    <lineage>
        <taxon>Bacteria</taxon>
        <taxon>Pseudomonadati</taxon>
        <taxon>Pseudomonadota</taxon>
        <taxon>Betaproteobacteria</taxon>
        <taxon>Burkholderiales</taxon>
        <taxon>Burkholderiaceae</taxon>
        <taxon>Paraburkholderia</taxon>
    </lineage>
</organism>
<keyword evidence="2" id="KW-1185">Reference proteome</keyword>
<dbReference type="Proteomes" id="UP001302652">
    <property type="component" value="Chromosome 2"/>
</dbReference>
<protein>
    <submittedName>
        <fullName evidence="1">Uncharacterized protein</fullName>
    </submittedName>
</protein>